<reference evidence="4 5" key="1">
    <citation type="journal article" date="2012" name="J. Bacteriol.">
        <title>Genome sequence of an alkane-degrading bacterium, Alcanivorax pacificus type strain W11-5, isolated from deep sea sediment.</title>
        <authorList>
            <person name="Lai Q."/>
            <person name="Shao Z."/>
        </authorList>
    </citation>
    <scope>NUCLEOTIDE SEQUENCE [LARGE SCALE GENOMIC DNA]</scope>
    <source>
        <strain evidence="4 5">W11-5</strain>
    </source>
</reference>
<evidence type="ECO:0000256" key="2">
    <source>
        <dbReference type="SAM" id="SignalP"/>
    </source>
</evidence>
<dbReference type="KEGG" id="apac:S7S_01560"/>
<keyword evidence="2" id="KW-0732">Signal</keyword>
<dbReference type="EMBL" id="CP004387">
    <property type="protein sequence ID" value="AJD46736.1"/>
    <property type="molecule type" value="Genomic_DNA"/>
</dbReference>
<dbReference type="STRING" id="391936.S7S_01560"/>
<feature type="signal peptide" evidence="2">
    <location>
        <begin position="1"/>
        <end position="25"/>
    </location>
</feature>
<dbReference type="Proteomes" id="UP000006764">
    <property type="component" value="Chromosome"/>
</dbReference>
<dbReference type="InterPro" id="IPR025392">
    <property type="entry name" value="DUF4124"/>
</dbReference>
<evidence type="ECO:0000313" key="4">
    <source>
        <dbReference type="EMBL" id="AJD46736.1"/>
    </source>
</evidence>
<evidence type="ECO:0000259" key="3">
    <source>
        <dbReference type="Pfam" id="PF13511"/>
    </source>
</evidence>
<evidence type="ECO:0000256" key="1">
    <source>
        <dbReference type="SAM" id="MobiDB-lite"/>
    </source>
</evidence>
<feature type="compositionally biased region" description="Polar residues" evidence="1">
    <location>
        <begin position="29"/>
        <end position="39"/>
    </location>
</feature>
<protein>
    <submittedName>
        <fullName evidence="4">PKD domain-containing protein</fullName>
    </submittedName>
</protein>
<feature type="region of interest" description="Disordered" evidence="1">
    <location>
        <begin position="29"/>
        <end position="102"/>
    </location>
</feature>
<dbReference type="RefSeq" id="WP_041025842.1">
    <property type="nucleotide sequence ID" value="NZ_CP004387.1"/>
</dbReference>
<dbReference type="HOGENOM" id="CLU_1227800_0_0_6"/>
<name>A0A0B4XI36_9GAMM</name>
<dbReference type="AlphaFoldDB" id="A0A0B4XI36"/>
<organism evidence="4 5">
    <name type="scientific">Isoalcanivorax pacificus W11-5</name>
    <dbReference type="NCBI Taxonomy" id="391936"/>
    <lineage>
        <taxon>Bacteria</taxon>
        <taxon>Pseudomonadati</taxon>
        <taxon>Pseudomonadota</taxon>
        <taxon>Gammaproteobacteria</taxon>
        <taxon>Oceanospirillales</taxon>
        <taxon>Alcanivoracaceae</taxon>
        <taxon>Isoalcanivorax</taxon>
    </lineage>
</organism>
<feature type="chain" id="PRO_5002098818" evidence="2">
    <location>
        <begin position="26"/>
        <end position="225"/>
    </location>
</feature>
<accession>A0A0B4XI36</accession>
<sequence length="225" mass="24693">MAYPRILLTSLLALLSGALLAPAQAQLQVDTQTQPTDPDSQAEPVPEAPANRIYRMRDEQGRVIFTDTPPEGAQAQEIRPRQPNSMPAPPARAPREQAPPAPVAAGYSTLEIVSPSHEQTFQNPHEPIPVQVNLAPPLQSGHSLRVLDNDQPLDELVLTWPERGTHALRAQVLDADGEVLKESDTVTIYVHRHSVLLGPGARRDKDKDEKRTGLVQLLPWVPDTN</sequence>
<proteinExistence type="predicted"/>
<feature type="compositionally biased region" description="Pro residues" evidence="1">
    <location>
        <begin position="86"/>
        <end position="102"/>
    </location>
</feature>
<evidence type="ECO:0000313" key="5">
    <source>
        <dbReference type="Proteomes" id="UP000006764"/>
    </source>
</evidence>
<dbReference type="Pfam" id="PF13511">
    <property type="entry name" value="DUF4124"/>
    <property type="match status" value="1"/>
</dbReference>
<keyword evidence="5" id="KW-1185">Reference proteome</keyword>
<feature type="domain" description="DUF4124" evidence="3">
    <location>
        <begin position="50"/>
        <end position="93"/>
    </location>
</feature>
<gene>
    <name evidence="4" type="ORF">S7S_01560</name>
</gene>